<dbReference type="Proteomes" id="UP000284403">
    <property type="component" value="Unassembled WGS sequence"/>
</dbReference>
<feature type="domain" description="Protein kinase" evidence="8">
    <location>
        <begin position="250"/>
        <end position="509"/>
    </location>
</feature>
<feature type="region of interest" description="Disordered" evidence="7">
    <location>
        <begin position="109"/>
        <end position="151"/>
    </location>
</feature>
<dbReference type="SUPFAM" id="SSF56112">
    <property type="entry name" value="Protein kinase-like (PK-like)"/>
    <property type="match status" value="1"/>
</dbReference>
<organism evidence="9 10">
    <name type="scientific">Trypanosoma conorhini</name>
    <dbReference type="NCBI Taxonomy" id="83891"/>
    <lineage>
        <taxon>Eukaryota</taxon>
        <taxon>Discoba</taxon>
        <taxon>Euglenozoa</taxon>
        <taxon>Kinetoplastea</taxon>
        <taxon>Metakinetoplastina</taxon>
        <taxon>Trypanosomatida</taxon>
        <taxon>Trypanosomatidae</taxon>
        <taxon>Trypanosoma</taxon>
    </lineage>
</organism>
<keyword evidence="1" id="KW-0723">Serine/threonine-protein kinase</keyword>
<evidence type="ECO:0000256" key="3">
    <source>
        <dbReference type="ARBA" id="ARBA00022741"/>
    </source>
</evidence>
<evidence type="ECO:0000256" key="2">
    <source>
        <dbReference type="ARBA" id="ARBA00022679"/>
    </source>
</evidence>
<proteinExistence type="predicted"/>
<dbReference type="RefSeq" id="XP_029227891.1">
    <property type="nucleotide sequence ID" value="XM_029372052.1"/>
</dbReference>
<keyword evidence="3 6" id="KW-0547">Nucleotide-binding</keyword>
<keyword evidence="2 9" id="KW-0808">Transferase</keyword>
<dbReference type="InterPro" id="IPR008271">
    <property type="entry name" value="Ser/Thr_kinase_AS"/>
</dbReference>
<dbReference type="PROSITE" id="PS00107">
    <property type="entry name" value="PROTEIN_KINASE_ATP"/>
    <property type="match status" value="1"/>
</dbReference>
<gene>
    <name evidence="9" type="ORF">Tco025E_05151</name>
</gene>
<evidence type="ECO:0000259" key="8">
    <source>
        <dbReference type="PROSITE" id="PS50011"/>
    </source>
</evidence>
<evidence type="ECO:0000256" key="4">
    <source>
        <dbReference type="ARBA" id="ARBA00022777"/>
    </source>
</evidence>
<dbReference type="InterPro" id="IPR011009">
    <property type="entry name" value="Kinase-like_dom_sf"/>
</dbReference>
<dbReference type="GO" id="GO:0004674">
    <property type="term" value="F:protein serine/threonine kinase activity"/>
    <property type="evidence" value="ECO:0007669"/>
    <property type="project" value="UniProtKB-KW"/>
</dbReference>
<feature type="region of interest" description="Disordered" evidence="7">
    <location>
        <begin position="536"/>
        <end position="561"/>
    </location>
</feature>
<comment type="caution">
    <text evidence="9">The sequence shown here is derived from an EMBL/GenBank/DDBJ whole genome shotgun (WGS) entry which is preliminary data.</text>
</comment>
<dbReference type="Pfam" id="PF00069">
    <property type="entry name" value="Pkinase"/>
    <property type="match status" value="1"/>
</dbReference>
<dbReference type="PROSITE" id="PS50011">
    <property type="entry name" value="PROTEIN_KINASE_DOM"/>
    <property type="match status" value="1"/>
</dbReference>
<dbReference type="AlphaFoldDB" id="A0A3R7KZP0"/>
<protein>
    <recommendedName>
        <fullName evidence="8">Protein kinase domain-containing protein</fullName>
    </recommendedName>
</protein>
<evidence type="ECO:0000313" key="10">
    <source>
        <dbReference type="Proteomes" id="UP000284403"/>
    </source>
</evidence>
<sequence>MRRQGKEPTQRSILLPVGSFTVDAERAEEARCMGGLSPKSGGIVTPRRIVRSLNASPAVTRLVPLDGVSERPLSVETSSGTLLSEEVLEDVISEPVSATCAPREKFPALGAHGSPVVKAPPSLDPGTSASLSHSRTRGTNGDSSYSSSSLLAGSSTHMLSHDYTDVFDPESVHSCSLTGVGDKFGAMSVSHRTSTPAAAAVAVAANAFTTGAAAVKESNKETESSIVPVLAGREGSNAVEVGRRRKIINVRREERIGRGGFGDIFRAVDLDTGLPLVVKEVLVMADVGKDVEQQLRALEREIRVMRKLNHKHIVCYYSARREESNCALQIYMEYVGGGTIAQKLRANGPFSEDETRNYTRQLLEGLEYLHQRRIVHRDLKGDNLFLTEDGVLKVGDFGTSKELQTTLVTDSVAGTPNFMAPEVIACSGHSCMADIWSVGCCVLEMLTGHPPFWNLDNHMAVMFAIMKGRLEEQVPPHISANAKEFISLCLRSDPKERPSAAQLQQHLWLRCKEKDGTAESHAQSYLSLSSAELAKEHGKQMEAGEAAMHEAPPPPLSKEVFPNSTAPVVAVIAERGSGRGGDPADGPQNGDRKAKKGRQLLGPSAPSAHPSSSTTAHSSGRALYPRPPITTALKKAPLSPHVNPTTSDSPAHRNGVKRAKSRPSLGRGAAGSNGGVDPHRNGQRRNSTASGASAGEKSTRVKRHVKAGVEATTCSTR</sequence>
<evidence type="ECO:0000256" key="1">
    <source>
        <dbReference type="ARBA" id="ARBA00022527"/>
    </source>
</evidence>
<evidence type="ECO:0000256" key="7">
    <source>
        <dbReference type="SAM" id="MobiDB-lite"/>
    </source>
</evidence>
<dbReference type="PANTHER" id="PTHR11584">
    <property type="entry name" value="SERINE/THREONINE PROTEIN KINASE"/>
    <property type="match status" value="1"/>
</dbReference>
<dbReference type="OrthoDB" id="8693905at2759"/>
<keyword evidence="10" id="KW-1185">Reference proteome</keyword>
<evidence type="ECO:0000256" key="5">
    <source>
        <dbReference type="ARBA" id="ARBA00022840"/>
    </source>
</evidence>
<accession>A0A3R7KZP0</accession>
<feature type="compositionally biased region" description="Polar residues" evidence="7">
    <location>
        <begin position="125"/>
        <end position="142"/>
    </location>
</feature>
<dbReference type="InterPro" id="IPR017441">
    <property type="entry name" value="Protein_kinase_ATP_BS"/>
</dbReference>
<dbReference type="PANTHER" id="PTHR11584:SF369">
    <property type="entry name" value="MITOGEN-ACTIVATED PROTEIN KINASE KINASE KINASE 19-RELATED"/>
    <property type="match status" value="1"/>
</dbReference>
<evidence type="ECO:0000256" key="6">
    <source>
        <dbReference type="PROSITE-ProRule" id="PRU10141"/>
    </source>
</evidence>
<feature type="region of interest" description="Disordered" evidence="7">
    <location>
        <begin position="574"/>
        <end position="717"/>
    </location>
</feature>
<dbReference type="EMBL" id="MKKU01000286">
    <property type="protein sequence ID" value="RNF16680.1"/>
    <property type="molecule type" value="Genomic_DNA"/>
</dbReference>
<dbReference type="SMART" id="SM00220">
    <property type="entry name" value="S_TKc"/>
    <property type="match status" value="1"/>
</dbReference>
<keyword evidence="4" id="KW-0418">Kinase</keyword>
<dbReference type="GO" id="GO:0005524">
    <property type="term" value="F:ATP binding"/>
    <property type="evidence" value="ECO:0007669"/>
    <property type="project" value="UniProtKB-UniRule"/>
</dbReference>
<dbReference type="InterPro" id="IPR000719">
    <property type="entry name" value="Prot_kinase_dom"/>
</dbReference>
<keyword evidence="5 6" id="KW-0067">ATP-binding</keyword>
<dbReference type="GeneID" id="40318762"/>
<dbReference type="Gene3D" id="1.10.510.10">
    <property type="entry name" value="Transferase(Phosphotransferase) domain 1"/>
    <property type="match status" value="1"/>
</dbReference>
<reference evidence="9 10" key="1">
    <citation type="journal article" date="2018" name="BMC Genomics">
        <title>Genomic comparison of Trypanosoma conorhini and Trypanosoma rangeli to Trypanosoma cruzi strains of high and low virulence.</title>
        <authorList>
            <person name="Bradwell K.R."/>
            <person name="Koparde V.N."/>
            <person name="Matveyev A.V."/>
            <person name="Serrano M.G."/>
            <person name="Alves J.M."/>
            <person name="Parikh H."/>
            <person name="Huang B."/>
            <person name="Lee V."/>
            <person name="Espinosa-Alvarez O."/>
            <person name="Ortiz P.A."/>
            <person name="Costa-Martins A.G."/>
            <person name="Teixeira M.M."/>
            <person name="Buck G.A."/>
        </authorList>
    </citation>
    <scope>NUCLEOTIDE SEQUENCE [LARGE SCALE GENOMIC DNA]</scope>
    <source>
        <strain evidence="9 10">025E</strain>
    </source>
</reference>
<feature type="compositionally biased region" description="Low complexity" evidence="7">
    <location>
        <begin position="603"/>
        <end position="619"/>
    </location>
</feature>
<dbReference type="CDD" id="cd06606">
    <property type="entry name" value="STKc_MAPKKK"/>
    <property type="match status" value="1"/>
</dbReference>
<feature type="binding site" evidence="6">
    <location>
        <position position="279"/>
    </location>
    <ligand>
        <name>ATP</name>
        <dbReference type="ChEBI" id="CHEBI:30616"/>
    </ligand>
</feature>
<dbReference type="PROSITE" id="PS00108">
    <property type="entry name" value="PROTEIN_KINASE_ST"/>
    <property type="match status" value="1"/>
</dbReference>
<evidence type="ECO:0000313" key="9">
    <source>
        <dbReference type="EMBL" id="RNF16680.1"/>
    </source>
</evidence>
<name>A0A3R7KZP0_9TRYP</name>